<evidence type="ECO:0000313" key="1">
    <source>
        <dbReference type="EMBL" id="OOM60281.1"/>
    </source>
</evidence>
<dbReference type="Proteomes" id="UP000190973">
    <property type="component" value="Unassembled WGS sequence"/>
</dbReference>
<gene>
    <name evidence="1" type="ORF">CLBCK_29800</name>
</gene>
<evidence type="ECO:0008006" key="3">
    <source>
        <dbReference type="Google" id="ProtNLM"/>
    </source>
</evidence>
<dbReference type="EMBL" id="LZZI01000054">
    <property type="protein sequence ID" value="OOM60281.1"/>
    <property type="molecule type" value="Genomic_DNA"/>
</dbReference>
<dbReference type="RefSeq" id="WP_077839434.1">
    <property type="nucleotide sequence ID" value="NZ_JABTAE010000001.1"/>
</dbReference>
<protein>
    <recommendedName>
        <fullName evidence="3">DUF960 domain-containing protein</fullName>
    </recommendedName>
</protein>
<comment type="caution">
    <text evidence="1">The sequence shown here is derived from an EMBL/GenBank/DDBJ whole genome shotgun (WGS) entry which is preliminary data.</text>
</comment>
<reference evidence="1 2" key="1">
    <citation type="submission" date="2016-05" db="EMBL/GenBank/DDBJ databases">
        <title>Microbial solvent formation.</title>
        <authorList>
            <person name="Poehlein A."/>
            <person name="Montoya Solano J.D."/>
            <person name="Flitsch S."/>
            <person name="Krabben P."/>
            <person name="Duerre P."/>
            <person name="Daniel R."/>
        </authorList>
    </citation>
    <scope>NUCLEOTIDE SEQUENCE [LARGE SCALE GENOMIC DNA]</scope>
    <source>
        <strain evidence="1 2">DSM 53</strain>
    </source>
</reference>
<dbReference type="InterPro" id="IPR009303">
    <property type="entry name" value="DUF960"/>
</dbReference>
<accession>A0A1S8S4C3</accession>
<organism evidence="1 2">
    <name type="scientific">Clostridium beijerinckii</name>
    <name type="common">Clostridium MP</name>
    <dbReference type="NCBI Taxonomy" id="1520"/>
    <lineage>
        <taxon>Bacteria</taxon>
        <taxon>Bacillati</taxon>
        <taxon>Bacillota</taxon>
        <taxon>Clostridia</taxon>
        <taxon>Eubacteriales</taxon>
        <taxon>Clostridiaceae</taxon>
        <taxon>Clostridium</taxon>
    </lineage>
</organism>
<dbReference type="Gene3D" id="3.10.450.150">
    <property type="entry name" value="enterococcus faecalis protein"/>
    <property type="match status" value="1"/>
</dbReference>
<proteinExistence type="predicted"/>
<dbReference type="AlphaFoldDB" id="A0A1S8S4C3"/>
<sequence length="100" mass="12052">MFKQENRYVSRQANELIPVGIQLLMWNMIDELKPKIELDYLQIFRLKKNNHKVIMEHEQEVPAYKEQYELQEDATTIEHDIKIYVIDSVDYSTMILASEY</sequence>
<name>A0A1S8S4C3_CLOBE</name>
<evidence type="ECO:0000313" key="2">
    <source>
        <dbReference type="Proteomes" id="UP000190973"/>
    </source>
</evidence>
<dbReference type="Pfam" id="PF06124">
    <property type="entry name" value="DUF960"/>
    <property type="match status" value="1"/>
</dbReference>